<comment type="caution">
    <text evidence="2">The sequence shown here is derived from an EMBL/GenBank/DDBJ whole genome shotgun (WGS) entry which is preliminary data.</text>
</comment>
<evidence type="ECO:0000313" key="3">
    <source>
        <dbReference type="Proteomes" id="UP001501074"/>
    </source>
</evidence>
<protein>
    <submittedName>
        <fullName evidence="2">Uncharacterized protein</fullName>
    </submittedName>
</protein>
<evidence type="ECO:0000256" key="1">
    <source>
        <dbReference type="SAM" id="Phobius"/>
    </source>
</evidence>
<gene>
    <name evidence="2" type="ORF">GCM10022223_48530</name>
</gene>
<keyword evidence="1" id="KW-0812">Transmembrane</keyword>
<name>A0ABP7A663_9ACTN</name>
<dbReference type="EMBL" id="BAAAZO010000009">
    <property type="protein sequence ID" value="GAA3625653.1"/>
    <property type="molecule type" value="Genomic_DNA"/>
</dbReference>
<evidence type="ECO:0000313" key="2">
    <source>
        <dbReference type="EMBL" id="GAA3625653.1"/>
    </source>
</evidence>
<keyword evidence="1" id="KW-0472">Membrane</keyword>
<feature type="transmembrane region" description="Helical" evidence="1">
    <location>
        <begin position="54"/>
        <end position="79"/>
    </location>
</feature>
<dbReference type="RefSeq" id="WP_231484692.1">
    <property type="nucleotide sequence ID" value="NZ_BAAAZO010000009.1"/>
</dbReference>
<sequence length="92" mass="9678">MDTSSLGFVGVGLFVIIWLAVLVAIIALTVYGAIVTYRLTQFYVQPQSPEQAGLIAALVTVASVIFGLAPVVGLVGLVLQFTGNLPYAPKVR</sequence>
<feature type="transmembrane region" description="Helical" evidence="1">
    <location>
        <begin position="6"/>
        <end position="34"/>
    </location>
</feature>
<keyword evidence="3" id="KW-1185">Reference proteome</keyword>
<keyword evidence="1" id="KW-1133">Transmembrane helix</keyword>
<dbReference type="Proteomes" id="UP001501074">
    <property type="component" value="Unassembled WGS sequence"/>
</dbReference>
<proteinExistence type="predicted"/>
<accession>A0ABP7A663</accession>
<reference evidence="3" key="1">
    <citation type="journal article" date="2019" name="Int. J. Syst. Evol. Microbiol.">
        <title>The Global Catalogue of Microorganisms (GCM) 10K type strain sequencing project: providing services to taxonomists for standard genome sequencing and annotation.</title>
        <authorList>
            <consortium name="The Broad Institute Genomics Platform"/>
            <consortium name="The Broad Institute Genome Sequencing Center for Infectious Disease"/>
            <person name="Wu L."/>
            <person name="Ma J."/>
        </authorList>
    </citation>
    <scope>NUCLEOTIDE SEQUENCE [LARGE SCALE GENOMIC DNA]</scope>
    <source>
        <strain evidence="3">JCM 16902</strain>
    </source>
</reference>
<organism evidence="2 3">
    <name type="scientific">Kineosporia mesophila</name>
    <dbReference type="NCBI Taxonomy" id="566012"/>
    <lineage>
        <taxon>Bacteria</taxon>
        <taxon>Bacillati</taxon>
        <taxon>Actinomycetota</taxon>
        <taxon>Actinomycetes</taxon>
        <taxon>Kineosporiales</taxon>
        <taxon>Kineosporiaceae</taxon>
        <taxon>Kineosporia</taxon>
    </lineage>
</organism>